<evidence type="ECO:0000313" key="3">
    <source>
        <dbReference type="Proteomes" id="UP000267606"/>
    </source>
</evidence>
<reference evidence="2 3" key="2">
    <citation type="submission" date="2018-11" db="EMBL/GenBank/DDBJ databases">
        <authorList>
            <consortium name="Pathogen Informatics"/>
        </authorList>
    </citation>
    <scope>NUCLEOTIDE SEQUENCE [LARGE SCALE GENOMIC DNA]</scope>
</reference>
<evidence type="ECO:0000313" key="2">
    <source>
        <dbReference type="EMBL" id="VDO58314.1"/>
    </source>
</evidence>
<gene>
    <name evidence="2" type="ORF">OFLC_LOCUS8995</name>
</gene>
<accession>A0A183HNC7</accession>
<dbReference type="STRING" id="387005.A0A183HNC7"/>
<dbReference type="EMBL" id="UZAJ01010620">
    <property type="protein sequence ID" value="VDO58314.1"/>
    <property type="molecule type" value="Genomic_DNA"/>
</dbReference>
<name>A0A183HNC7_9BILA</name>
<sequence length="101" mass="11231">MSFTEVEENAASSTTNSEEFEDAQDELRPLPERSALIINAGRGHNHLLRRDALPIENEINDVAINKQISIASQSGNMSTSSISSSLKVKELYSMTKYFILE</sequence>
<dbReference type="AlphaFoldDB" id="A0A183HNC7"/>
<evidence type="ECO:0000313" key="4">
    <source>
        <dbReference type="WBParaSite" id="OFLC_0000898801-mRNA-1"/>
    </source>
</evidence>
<protein>
    <submittedName>
        <fullName evidence="2 4">Uncharacterized protein</fullName>
    </submittedName>
</protein>
<keyword evidence="3" id="KW-1185">Reference proteome</keyword>
<dbReference type="WBParaSite" id="OFLC_0000898801-mRNA-1">
    <property type="protein sequence ID" value="OFLC_0000898801-mRNA-1"/>
    <property type="gene ID" value="OFLC_0000898801"/>
</dbReference>
<evidence type="ECO:0000256" key="1">
    <source>
        <dbReference type="SAM" id="MobiDB-lite"/>
    </source>
</evidence>
<dbReference type="Proteomes" id="UP000267606">
    <property type="component" value="Unassembled WGS sequence"/>
</dbReference>
<proteinExistence type="predicted"/>
<reference evidence="4" key="1">
    <citation type="submission" date="2016-06" db="UniProtKB">
        <authorList>
            <consortium name="WormBaseParasite"/>
        </authorList>
    </citation>
    <scope>IDENTIFICATION</scope>
</reference>
<feature type="region of interest" description="Disordered" evidence="1">
    <location>
        <begin position="1"/>
        <end position="26"/>
    </location>
</feature>
<organism evidence="4">
    <name type="scientific">Onchocerca flexuosa</name>
    <dbReference type="NCBI Taxonomy" id="387005"/>
    <lineage>
        <taxon>Eukaryota</taxon>
        <taxon>Metazoa</taxon>
        <taxon>Ecdysozoa</taxon>
        <taxon>Nematoda</taxon>
        <taxon>Chromadorea</taxon>
        <taxon>Rhabditida</taxon>
        <taxon>Spirurina</taxon>
        <taxon>Spiruromorpha</taxon>
        <taxon>Filarioidea</taxon>
        <taxon>Onchocercidae</taxon>
        <taxon>Onchocerca</taxon>
    </lineage>
</organism>